<evidence type="ECO:0000313" key="2">
    <source>
        <dbReference type="Proteomes" id="UP001187221"/>
    </source>
</evidence>
<keyword evidence="2" id="KW-1185">Reference proteome</keyword>
<protein>
    <submittedName>
        <fullName evidence="1">Uncharacterized protein</fullName>
    </submittedName>
</protein>
<reference evidence="1 2" key="1">
    <citation type="submission" date="2023-06" db="EMBL/GenBank/DDBJ databases">
        <title>Draft genome sequence of Novosphingobium sp. strain IK01.</title>
        <authorList>
            <person name="Hatamoto M."/>
            <person name="Ikarashi T."/>
            <person name="Yamaguchi T."/>
        </authorList>
    </citation>
    <scope>NUCLEOTIDE SEQUENCE [LARGE SCALE GENOMIC DNA]</scope>
    <source>
        <strain evidence="1 2">IK01</strain>
    </source>
</reference>
<accession>A0ABQ6P6U2</accession>
<comment type="caution">
    <text evidence="1">The sequence shown here is derived from an EMBL/GenBank/DDBJ whole genome shotgun (WGS) entry which is preliminary data.</text>
</comment>
<dbReference type="Proteomes" id="UP001187221">
    <property type="component" value="Unassembled WGS sequence"/>
</dbReference>
<evidence type="ECO:0000313" key="1">
    <source>
        <dbReference type="EMBL" id="GMM60969.1"/>
    </source>
</evidence>
<gene>
    <name evidence="1" type="ORF">NUTIK01_17460</name>
</gene>
<name>A0ABQ6P6U2_9SPHN</name>
<sequence length="148" mass="14919">MRWGRVSRSLRAADLRAIPADVLSRFSFGLAGRLWAALLVLTVALSAFACDAGGGLGGAPGTGLPGLRHGSAFSLDTVEMAVAPARTALAVARSLAPLPLPLVPLVVLPVPVALGLALPRGVWPASTGPPLAVLPLLSPGTPRAPPFA</sequence>
<proteinExistence type="predicted"/>
<organism evidence="1 2">
    <name type="scientific">Novosphingobium pituita</name>
    <dbReference type="NCBI Taxonomy" id="3056842"/>
    <lineage>
        <taxon>Bacteria</taxon>
        <taxon>Pseudomonadati</taxon>
        <taxon>Pseudomonadota</taxon>
        <taxon>Alphaproteobacteria</taxon>
        <taxon>Sphingomonadales</taxon>
        <taxon>Sphingomonadaceae</taxon>
        <taxon>Novosphingobium</taxon>
    </lineage>
</organism>
<dbReference type="EMBL" id="BTFW01000001">
    <property type="protein sequence ID" value="GMM60969.1"/>
    <property type="molecule type" value="Genomic_DNA"/>
</dbReference>